<keyword evidence="1" id="KW-0472">Membrane</keyword>
<gene>
    <name evidence="2" type="ORF">EGW08_005378</name>
</gene>
<proteinExistence type="predicted"/>
<comment type="caution">
    <text evidence="2">The sequence shown here is derived from an EMBL/GenBank/DDBJ whole genome shotgun (WGS) entry which is preliminary data.</text>
</comment>
<evidence type="ECO:0000313" key="2">
    <source>
        <dbReference type="EMBL" id="RUS86841.1"/>
    </source>
</evidence>
<keyword evidence="1" id="KW-0812">Transmembrane</keyword>
<evidence type="ECO:0000256" key="1">
    <source>
        <dbReference type="SAM" id="Phobius"/>
    </source>
</evidence>
<protein>
    <recommendedName>
        <fullName evidence="4">Transmembrane protein</fullName>
    </recommendedName>
</protein>
<feature type="transmembrane region" description="Helical" evidence="1">
    <location>
        <begin position="44"/>
        <end position="72"/>
    </location>
</feature>
<feature type="transmembrane region" description="Helical" evidence="1">
    <location>
        <begin position="92"/>
        <end position="110"/>
    </location>
</feature>
<name>A0A3S1C9U2_ELYCH</name>
<evidence type="ECO:0000313" key="3">
    <source>
        <dbReference type="Proteomes" id="UP000271974"/>
    </source>
</evidence>
<accession>A0A3S1C9U2</accession>
<keyword evidence="1" id="KW-1133">Transmembrane helix</keyword>
<dbReference type="Proteomes" id="UP000271974">
    <property type="component" value="Unassembled WGS sequence"/>
</dbReference>
<sequence>MSDGSLRIMSITNYATTSRRMILLNQAHGEGRGINSTLQSAFKLFGASVAVSFFFISLCYSPTTLLILVFSFRFLSLFFPLSLSPSPLSAPLFFLCVLLFSKSIFLSPFCSKPCQYLPSYLFLLIERGWLYCSHLALCMHSHLLFSSVNVKHFLCTSQNILSFQIISLYFLEGASSLRPHNN</sequence>
<keyword evidence="3" id="KW-1185">Reference proteome</keyword>
<reference evidence="2 3" key="1">
    <citation type="submission" date="2019-01" db="EMBL/GenBank/DDBJ databases">
        <title>A draft genome assembly of the solar-powered sea slug Elysia chlorotica.</title>
        <authorList>
            <person name="Cai H."/>
            <person name="Li Q."/>
            <person name="Fang X."/>
            <person name="Li J."/>
            <person name="Curtis N.E."/>
            <person name="Altenburger A."/>
            <person name="Shibata T."/>
            <person name="Feng M."/>
            <person name="Maeda T."/>
            <person name="Schwartz J.A."/>
            <person name="Shigenobu S."/>
            <person name="Lundholm N."/>
            <person name="Nishiyama T."/>
            <person name="Yang H."/>
            <person name="Hasebe M."/>
            <person name="Li S."/>
            <person name="Pierce S.K."/>
            <person name="Wang J."/>
        </authorList>
    </citation>
    <scope>NUCLEOTIDE SEQUENCE [LARGE SCALE GENOMIC DNA]</scope>
    <source>
        <strain evidence="2">EC2010</strain>
        <tissue evidence="2">Whole organism of an adult</tissue>
    </source>
</reference>
<dbReference type="AlphaFoldDB" id="A0A3S1C9U2"/>
<organism evidence="2 3">
    <name type="scientific">Elysia chlorotica</name>
    <name type="common">Eastern emerald elysia</name>
    <name type="synonym">Sea slug</name>
    <dbReference type="NCBI Taxonomy" id="188477"/>
    <lineage>
        <taxon>Eukaryota</taxon>
        <taxon>Metazoa</taxon>
        <taxon>Spiralia</taxon>
        <taxon>Lophotrochozoa</taxon>
        <taxon>Mollusca</taxon>
        <taxon>Gastropoda</taxon>
        <taxon>Heterobranchia</taxon>
        <taxon>Euthyneura</taxon>
        <taxon>Panpulmonata</taxon>
        <taxon>Sacoglossa</taxon>
        <taxon>Placobranchoidea</taxon>
        <taxon>Plakobranchidae</taxon>
        <taxon>Elysia</taxon>
    </lineage>
</organism>
<evidence type="ECO:0008006" key="4">
    <source>
        <dbReference type="Google" id="ProtNLM"/>
    </source>
</evidence>
<dbReference type="EMBL" id="RQTK01000126">
    <property type="protein sequence ID" value="RUS86841.1"/>
    <property type="molecule type" value="Genomic_DNA"/>
</dbReference>